<evidence type="ECO:0000313" key="5">
    <source>
        <dbReference type="Proteomes" id="UP001143304"/>
    </source>
</evidence>
<reference evidence="4" key="1">
    <citation type="submission" date="2019-02" db="EMBL/GenBank/DDBJ databases">
        <authorList>
            <person name="Li S.-H."/>
        </authorList>
    </citation>
    <scope>NUCLEOTIDE SEQUENCE</scope>
    <source>
        <strain evidence="4">IMCC11814</strain>
    </source>
</reference>
<dbReference type="Gene3D" id="3.40.50.450">
    <property type="match status" value="1"/>
</dbReference>
<name>A0ABT3T7M5_9GAMM</name>
<dbReference type="SUPFAM" id="SSF102405">
    <property type="entry name" value="MCP/YpsA-like"/>
    <property type="match status" value="1"/>
</dbReference>
<comment type="similarity">
    <text evidence="1">Belongs to the DprA/Smf family.</text>
</comment>
<dbReference type="EMBL" id="SHNO01000001">
    <property type="protein sequence ID" value="MCX2978250.1"/>
    <property type="molecule type" value="Genomic_DNA"/>
</dbReference>
<evidence type="ECO:0000256" key="1">
    <source>
        <dbReference type="ARBA" id="ARBA00006525"/>
    </source>
</evidence>
<feature type="domain" description="Smf/DprA SLOG" evidence="2">
    <location>
        <begin position="18"/>
        <end position="225"/>
    </location>
</feature>
<accession>A0ABT3T7M5</accession>
<dbReference type="InterPro" id="IPR003488">
    <property type="entry name" value="DprA"/>
</dbReference>
<protein>
    <submittedName>
        <fullName evidence="4">DNA-protecting protein DprA</fullName>
    </submittedName>
</protein>
<dbReference type="NCBIfam" id="TIGR00732">
    <property type="entry name" value="dprA"/>
    <property type="match status" value="1"/>
</dbReference>
<evidence type="ECO:0000259" key="3">
    <source>
        <dbReference type="Pfam" id="PF17782"/>
    </source>
</evidence>
<dbReference type="InterPro" id="IPR036388">
    <property type="entry name" value="WH-like_DNA-bd_sf"/>
</dbReference>
<dbReference type="RefSeq" id="WP_279249948.1">
    <property type="nucleotide sequence ID" value="NZ_SHNO01000001.1"/>
</dbReference>
<dbReference type="PANTHER" id="PTHR43022:SF1">
    <property type="entry name" value="PROTEIN SMF"/>
    <property type="match status" value="1"/>
</dbReference>
<comment type="caution">
    <text evidence="4">The sequence shown here is derived from an EMBL/GenBank/DDBJ whole genome shotgun (WGS) entry which is preliminary data.</text>
</comment>
<dbReference type="Pfam" id="PF17782">
    <property type="entry name" value="WHD_DprA"/>
    <property type="match status" value="1"/>
</dbReference>
<evidence type="ECO:0000313" key="4">
    <source>
        <dbReference type="EMBL" id="MCX2978250.1"/>
    </source>
</evidence>
<keyword evidence="5" id="KW-1185">Reference proteome</keyword>
<dbReference type="PANTHER" id="PTHR43022">
    <property type="entry name" value="PROTEIN SMF"/>
    <property type="match status" value="1"/>
</dbReference>
<dbReference type="Gene3D" id="1.10.10.10">
    <property type="entry name" value="Winged helix-like DNA-binding domain superfamily/Winged helix DNA-binding domain"/>
    <property type="match status" value="1"/>
</dbReference>
<gene>
    <name evidence="4" type="primary">dprA</name>
    <name evidence="4" type="ORF">EYC82_12860</name>
</gene>
<sequence>MNVGKAHLDARAGGVSTVAIDDEHYPPLLREIHDPPALLYVLGEPALLLTPQLAVVGSRGATSAGLRLARDLSGQLSAAGLLVGSGLALGIDTAAHEGALQVGGRTVAVMATGIEQVYPHRNRALARRIEATGCLVSEFPPGTPPRRHHFPKRNRIISGMALGVVVIEAALPSGSLITAGAALEQGREVFALPWSPLHEGGLGCLQLLRDGAKMVRAVDDILEEFGVCDVPRGVSFQTAREKGREESWLLPLLGYEAITLDELVTGTARPAAHLLAELSNLELAGRVQRLSSGYIRC</sequence>
<dbReference type="InterPro" id="IPR041614">
    <property type="entry name" value="DprA_WH"/>
</dbReference>
<organism evidence="4 5">
    <name type="scientific">Candidatus Marimicrobium litorale</name>
    <dbReference type="NCBI Taxonomy" id="2518991"/>
    <lineage>
        <taxon>Bacteria</taxon>
        <taxon>Pseudomonadati</taxon>
        <taxon>Pseudomonadota</taxon>
        <taxon>Gammaproteobacteria</taxon>
        <taxon>Cellvibrionales</taxon>
        <taxon>Halieaceae</taxon>
        <taxon>Marimicrobium</taxon>
    </lineage>
</organism>
<dbReference type="Proteomes" id="UP001143304">
    <property type="component" value="Unassembled WGS sequence"/>
</dbReference>
<proteinExistence type="inferred from homology"/>
<dbReference type="Pfam" id="PF02481">
    <property type="entry name" value="DNA_processg_A"/>
    <property type="match status" value="1"/>
</dbReference>
<feature type="domain" description="DprA winged helix" evidence="3">
    <location>
        <begin position="239"/>
        <end position="291"/>
    </location>
</feature>
<evidence type="ECO:0000259" key="2">
    <source>
        <dbReference type="Pfam" id="PF02481"/>
    </source>
</evidence>
<dbReference type="InterPro" id="IPR057666">
    <property type="entry name" value="DrpA_SLOG"/>
</dbReference>